<keyword evidence="7 9" id="KW-0233">DNA recombination</keyword>
<organism evidence="11 12">
    <name type="scientific">Mycoplasmopsis citelli</name>
    <dbReference type="NCBI Taxonomy" id="171281"/>
    <lineage>
        <taxon>Bacteria</taxon>
        <taxon>Bacillati</taxon>
        <taxon>Mycoplasmatota</taxon>
        <taxon>Mycoplasmoidales</taxon>
        <taxon>Metamycoplasmataceae</taxon>
        <taxon>Mycoplasmopsis</taxon>
    </lineage>
</organism>
<feature type="binding site" evidence="9">
    <location>
        <position position="203"/>
    </location>
    <ligand>
        <name>ATP</name>
        <dbReference type="ChEBI" id="CHEBI:30616"/>
    </ligand>
</feature>
<dbReference type="GO" id="GO:0016887">
    <property type="term" value="F:ATP hydrolysis activity"/>
    <property type="evidence" value="ECO:0007669"/>
    <property type="project" value="RHEA"/>
</dbReference>
<dbReference type="PANTHER" id="PTHR42848:SF1">
    <property type="entry name" value="HOLLIDAY JUNCTION BRANCH MIGRATION COMPLEX SUBUNIT RUVB"/>
    <property type="match status" value="1"/>
</dbReference>
<dbReference type="GO" id="GO:0006310">
    <property type="term" value="P:DNA recombination"/>
    <property type="evidence" value="ECO:0007669"/>
    <property type="project" value="UniProtKB-UniRule"/>
</dbReference>
<keyword evidence="2 9" id="KW-0547">Nucleotide-binding</keyword>
<evidence type="ECO:0000256" key="4">
    <source>
        <dbReference type="ARBA" id="ARBA00022801"/>
    </source>
</evidence>
<dbReference type="InterPro" id="IPR027417">
    <property type="entry name" value="P-loop_NTPase"/>
</dbReference>
<dbReference type="NCBIfam" id="NF000868">
    <property type="entry name" value="PRK00080.1"/>
    <property type="match status" value="1"/>
</dbReference>
<keyword evidence="5 9" id="KW-0067">ATP-binding</keyword>
<dbReference type="HAMAP" id="MF_00016">
    <property type="entry name" value="DNA_HJ_migration_RuvB"/>
    <property type="match status" value="1"/>
</dbReference>
<dbReference type="InterPro" id="IPR003593">
    <property type="entry name" value="AAA+_ATPase"/>
</dbReference>
<keyword evidence="3 9" id="KW-0227">DNA damage</keyword>
<dbReference type="Gene3D" id="3.40.50.300">
    <property type="entry name" value="P-loop containing nucleotide triphosphate hydrolases"/>
    <property type="match status" value="1"/>
</dbReference>
<keyword evidence="11" id="KW-0347">Helicase</keyword>
<comment type="catalytic activity">
    <reaction evidence="9">
        <text>ATP + H2O = ADP + phosphate + H(+)</text>
        <dbReference type="Rhea" id="RHEA:13065"/>
        <dbReference type="ChEBI" id="CHEBI:15377"/>
        <dbReference type="ChEBI" id="CHEBI:15378"/>
        <dbReference type="ChEBI" id="CHEBI:30616"/>
        <dbReference type="ChEBI" id="CHEBI:43474"/>
        <dbReference type="ChEBI" id="CHEBI:456216"/>
    </reaction>
</comment>
<dbReference type="GO" id="GO:0005737">
    <property type="term" value="C:cytoplasm"/>
    <property type="evidence" value="ECO:0007669"/>
    <property type="project" value="UniProtKB-SubCell"/>
</dbReference>
<comment type="similarity">
    <text evidence="9">Belongs to the RuvB family.</text>
</comment>
<protein>
    <recommendedName>
        <fullName evidence="9">Holliday junction branch migration complex subunit RuvB</fullName>
        <ecNumber evidence="9">3.6.4.-</ecNumber>
    </recommendedName>
</protein>
<dbReference type="Pfam" id="PF05496">
    <property type="entry name" value="RuvB_N"/>
    <property type="match status" value="1"/>
</dbReference>
<feature type="binding site" evidence="9">
    <location>
        <position position="51"/>
    </location>
    <ligand>
        <name>Mg(2+)</name>
        <dbReference type="ChEBI" id="CHEBI:18420"/>
    </ligand>
</feature>
<dbReference type="Gene3D" id="1.10.10.10">
    <property type="entry name" value="Winged helix-like DNA-binding domain superfamily/Winged helix DNA-binding domain"/>
    <property type="match status" value="1"/>
</dbReference>
<feature type="binding site" evidence="9">
    <location>
        <position position="52"/>
    </location>
    <ligand>
        <name>ATP</name>
        <dbReference type="ChEBI" id="CHEBI:30616"/>
    </ligand>
</feature>
<dbReference type="InterPro" id="IPR041445">
    <property type="entry name" value="AAA_lid_4"/>
</dbReference>
<dbReference type="InterPro" id="IPR008823">
    <property type="entry name" value="RuvB_wg_C"/>
</dbReference>
<dbReference type="OrthoDB" id="9804478at2"/>
<accession>A0A449B2Y7</accession>
<dbReference type="EC" id="3.6.4.-" evidence="9"/>
<dbReference type="AlphaFoldDB" id="A0A449B2Y7"/>
<feature type="binding site" evidence="9">
    <location>
        <position position="6"/>
    </location>
    <ligand>
        <name>ATP</name>
        <dbReference type="ChEBI" id="CHEBI:30616"/>
    </ligand>
</feature>
<reference evidence="11 12" key="1">
    <citation type="submission" date="2019-01" db="EMBL/GenBank/DDBJ databases">
        <authorList>
            <consortium name="Pathogen Informatics"/>
        </authorList>
    </citation>
    <scope>NUCLEOTIDE SEQUENCE [LARGE SCALE GENOMIC DNA]</scope>
    <source>
        <strain evidence="11 12">NCTC10181</strain>
    </source>
</reference>
<evidence type="ECO:0000256" key="5">
    <source>
        <dbReference type="ARBA" id="ARBA00022840"/>
    </source>
</evidence>
<comment type="caution">
    <text evidence="9">Lacks conserved residue(s) required for the propagation of feature annotation.</text>
</comment>
<evidence type="ECO:0000256" key="3">
    <source>
        <dbReference type="ARBA" id="ARBA00022763"/>
    </source>
</evidence>
<gene>
    <name evidence="11" type="primary">MCYN0336</name>
    <name evidence="9" type="synonym">ruvB</name>
    <name evidence="11" type="ORF">NCTC10181_00800</name>
</gene>
<keyword evidence="1 9" id="KW-0963">Cytoplasm</keyword>
<dbReference type="InterPro" id="IPR008824">
    <property type="entry name" value="RuvB-like_N"/>
</dbReference>
<keyword evidence="4 9" id="KW-0378">Hydrolase</keyword>
<evidence type="ECO:0000256" key="1">
    <source>
        <dbReference type="ARBA" id="ARBA00022490"/>
    </source>
</evidence>
<dbReference type="SUPFAM" id="SSF46785">
    <property type="entry name" value="Winged helix' DNA-binding domain"/>
    <property type="match status" value="1"/>
</dbReference>
<evidence type="ECO:0000256" key="6">
    <source>
        <dbReference type="ARBA" id="ARBA00023125"/>
    </source>
</evidence>
<name>A0A449B2Y7_9BACT</name>
<feature type="binding site" evidence="9">
    <location>
        <position position="47"/>
    </location>
    <ligand>
        <name>ATP</name>
        <dbReference type="ChEBI" id="CHEBI:30616"/>
    </ligand>
</feature>
<evidence type="ECO:0000313" key="12">
    <source>
        <dbReference type="Proteomes" id="UP000290985"/>
    </source>
</evidence>
<evidence type="ECO:0000256" key="2">
    <source>
        <dbReference type="ARBA" id="ARBA00022741"/>
    </source>
</evidence>
<dbReference type="KEGG" id="mcit:NCTC10181_00800"/>
<evidence type="ECO:0000256" key="9">
    <source>
        <dbReference type="HAMAP-Rule" id="MF_00016"/>
    </source>
</evidence>
<comment type="subcellular location">
    <subcellularLocation>
        <location evidence="9">Cytoplasm</location>
    </subcellularLocation>
</comment>
<feature type="binding site" evidence="9">
    <location>
        <position position="295"/>
    </location>
    <ligand>
        <name>DNA</name>
        <dbReference type="ChEBI" id="CHEBI:16991"/>
    </ligand>
</feature>
<feature type="binding site" evidence="9">
    <location>
        <position position="51"/>
    </location>
    <ligand>
        <name>ATP</name>
        <dbReference type="ChEBI" id="CHEBI:30616"/>
    </ligand>
</feature>
<dbReference type="EMBL" id="LR215036">
    <property type="protein sequence ID" value="VEU74931.1"/>
    <property type="molecule type" value="Genomic_DNA"/>
</dbReference>
<evidence type="ECO:0000256" key="8">
    <source>
        <dbReference type="ARBA" id="ARBA00023204"/>
    </source>
</evidence>
<keyword evidence="12" id="KW-1185">Reference proteome</keyword>
<feature type="binding site" evidence="9">
    <location>
        <begin position="113"/>
        <end position="115"/>
    </location>
    <ligand>
        <name>ATP</name>
        <dbReference type="ChEBI" id="CHEBI:30616"/>
    </ligand>
</feature>
<dbReference type="NCBIfam" id="TIGR00635">
    <property type="entry name" value="ruvB"/>
    <property type="match status" value="1"/>
</dbReference>
<keyword evidence="8 9" id="KW-0234">DNA repair</keyword>
<dbReference type="GO" id="GO:0009378">
    <property type="term" value="F:four-way junction helicase activity"/>
    <property type="evidence" value="ECO:0007669"/>
    <property type="project" value="InterPro"/>
</dbReference>
<dbReference type="Pfam" id="PF17864">
    <property type="entry name" value="AAA_lid_4"/>
    <property type="match status" value="1"/>
</dbReference>
<dbReference type="GO" id="GO:0000400">
    <property type="term" value="F:four-way junction DNA binding"/>
    <property type="evidence" value="ECO:0007669"/>
    <property type="project" value="UniProtKB-UniRule"/>
</dbReference>
<sequence length="318" mass="36010">MKSILRPHNFKSFIGQRKLIKTIKAMIDSSQKQNKILDHILLHGLPGLGKTTLATIIANETNKNIHYIQGANIEKKADIISVLSLVKEGDIVFIDEIHSINKLVVEFLYNAMEDFVFDLIIGVDANAKAIRMKIKPFTLIGATTKLNEISQPLKDRFGFIGRFVNYDLHDLIQIIQNSAKELEIQVPEAQIKTIASYSRSTPRIANHLLSRIKDFAISLNNGVIDHKIIKKTFSYLELYPLGLSKDHIEYLQVLREGFDEKAVSLDVITGLISTSKENILNDIEPILLYFKLIEKNSRGRKITSKGVDYLIKEKLSLS</sequence>
<feature type="binding site" evidence="9">
    <location>
        <position position="50"/>
    </location>
    <ligand>
        <name>ATP</name>
        <dbReference type="ChEBI" id="CHEBI:30616"/>
    </ligand>
</feature>
<feature type="domain" description="AAA+ ATPase" evidence="10">
    <location>
        <begin position="36"/>
        <end position="167"/>
    </location>
</feature>
<comment type="function">
    <text evidence="9">The RuvA-RuvB-RuvC complex processes Holliday junction (HJ) DNA during genetic recombination and DNA repair, while the RuvA-RuvB complex plays an important role in the rescue of blocked DNA replication forks via replication fork reversal (RFR). RuvA specifically binds to HJ cruciform DNA, conferring on it an open structure. The RuvB hexamer acts as an ATP-dependent pump, pulling dsDNA into and through the RuvAB complex. RuvB forms 2 homohexamers on either side of HJ DNA bound by 1 or 2 RuvA tetramers; 4 subunits per hexamer contact DNA at a time. Coordinated motions by a converter formed by DNA-disengaged RuvB subunits stimulates ATP hydrolysis and nucleotide exchange. Immobilization of the converter enables RuvB to convert the ATP-contained energy into a lever motion, pulling 2 nucleotides of DNA out of the RuvA tetramer per ATP hydrolyzed, thus driving DNA branch migration. The RuvB motors rotate together with the DNA substrate, which together with the progressing nucleotide cycle form the mechanistic basis for DNA recombination by continuous HJ branch migration. Branch migration allows RuvC to scan DNA until it finds its consensus sequence, where it cleaves and resolves cruciform DNA.</text>
</comment>
<dbReference type="SUPFAM" id="SSF52540">
    <property type="entry name" value="P-loop containing nucleoside triphosphate hydrolases"/>
    <property type="match status" value="1"/>
</dbReference>
<evidence type="ECO:0000256" key="7">
    <source>
        <dbReference type="ARBA" id="ARBA00023172"/>
    </source>
</evidence>
<evidence type="ECO:0000313" key="11">
    <source>
        <dbReference type="EMBL" id="VEU74931.1"/>
    </source>
</evidence>
<dbReference type="GO" id="GO:0005524">
    <property type="term" value="F:ATP binding"/>
    <property type="evidence" value="ECO:0007669"/>
    <property type="project" value="UniProtKB-UniRule"/>
</dbReference>
<feature type="binding site" evidence="9">
    <location>
        <position position="300"/>
    </location>
    <ligand>
        <name>DNA</name>
        <dbReference type="ChEBI" id="CHEBI:16991"/>
    </ligand>
</feature>
<evidence type="ECO:0000259" key="10">
    <source>
        <dbReference type="SMART" id="SM00382"/>
    </source>
</evidence>
<dbReference type="Proteomes" id="UP000290985">
    <property type="component" value="Chromosome"/>
</dbReference>
<feature type="region of interest" description="Small ATPAse domain (RuvB-S)" evidence="9">
    <location>
        <begin position="167"/>
        <end position="237"/>
    </location>
</feature>
<dbReference type="InterPro" id="IPR036388">
    <property type="entry name" value="WH-like_DNA-bd_sf"/>
</dbReference>
<dbReference type="Gene3D" id="1.10.8.60">
    <property type="match status" value="1"/>
</dbReference>
<dbReference type="InterPro" id="IPR004605">
    <property type="entry name" value="DNA_helicase_Holl-junc_RuvB"/>
</dbReference>
<dbReference type="Pfam" id="PF05491">
    <property type="entry name" value="WHD_RuvB"/>
    <property type="match status" value="1"/>
</dbReference>
<proteinExistence type="inferred from homology"/>
<feature type="binding site" evidence="9">
    <location>
        <position position="4"/>
    </location>
    <ligand>
        <name>ATP</name>
        <dbReference type="ChEBI" id="CHEBI:30616"/>
    </ligand>
</feature>
<dbReference type="RefSeq" id="WP_129725709.1">
    <property type="nucleotide sequence ID" value="NZ_CP101807.1"/>
</dbReference>
<dbReference type="GO" id="GO:0006281">
    <property type="term" value="P:DNA repair"/>
    <property type="evidence" value="ECO:0007669"/>
    <property type="project" value="UniProtKB-UniRule"/>
</dbReference>
<feature type="binding site" evidence="9">
    <location>
        <position position="166"/>
    </location>
    <ligand>
        <name>ATP</name>
        <dbReference type="ChEBI" id="CHEBI:30616"/>
    </ligand>
</feature>
<feature type="region of interest" description="Head domain (RuvB-H)" evidence="9">
    <location>
        <begin position="240"/>
        <end position="318"/>
    </location>
</feature>
<dbReference type="GO" id="GO:0048476">
    <property type="term" value="C:Holliday junction resolvase complex"/>
    <property type="evidence" value="ECO:0007669"/>
    <property type="project" value="UniProtKB-UniRule"/>
</dbReference>
<dbReference type="PANTHER" id="PTHR42848">
    <property type="match status" value="1"/>
</dbReference>
<dbReference type="CDD" id="cd00009">
    <property type="entry name" value="AAA"/>
    <property type="match status" value="1"/>
</dbReference>
<dbReference type="SMART" id="SM00382">
    <property type="entry name" value="AAA"/>
    <property type="match status" value="1"/>
</dbReference>
<dbReference type="InterPro" id="IPR036390">
    <property type="entry name" value="WH_DNA-bd_sf"/>
</dbReference>
<keyword evidence="6 9" id="KW-0238">DNA-binding</keyword>
<comment type="subunit">
    <text evidence="9">Homohexamer. Forms an RuvA(8)-RuvB(12)-Holliday junction (HJ) complex. HJ DNA is sandwiched between 2 RuvA tetramers; dsDNA enters through RuvA and exits via RuvB. An RuvB hexamer assembles on each DNA strand where it exits the tetramer. Each RuvB hexamer is contacted by two RuvA subunits (via domain III) on 2 adjacent RuvB subunits; this complex drives branch migration. In the full resolvosome a probable DNA-RuvA(4)-RuvB(12)-RuvC(2) complex forms which resolves the HJ.</text>
</comment>
<comment type="domain">
    <text evidence="9">Has 3 domains, the large (RuvB-L) and small ATPase (RuvB-S) domains and the C-terminal head (RuvB-H) domain. The head domain binds DNA, while the ATPase domains jointly bind ATP, ADP or are empty depending on the state of the subunit in the translocation cycle. During a single DNA translocation step the structure of each domain remains the same, but their relative positions change.</text>
</comment>
<feature type="binding site" evidence="9">
    <location>
        <position position="156"/>
    </location>
    <ligand>
        <name>ATP</name>
        <dbReference type="ChEBI" id="CHEBI:30616"/>
    </ligand>
</feature>